<protein>
    <submittedName>
        <fullName evidence="5">ShKT domain-containing protein</fullName>
    </submittedName>
</protein>
<feature type="chain" id="PRO_5005893963" evidence="2">
    <location>
        <begin position="18"/>
        <end position="270"/>
    </location>
</feature>
<accession>A0A0N5B6K3</accession>
<dbReference type="PROSITE" id="PS51670">
    <property type="entry name" value="SHKT"/>
    <property type="match status" value="1"/>
</dbReference>
<evidence type="ECO:0000313" key="5">
    <source>
        <dbReference type="WBParaSite" id="SPAL_0000169100.1"/>
    </source>
</evidence>
<dbReference type="Gene3D" id="1.10.10.1870">
    <property type="entry name" value="ShTK domain-like"/>
    <property type="match status" value="2"/>
</dbReference>
<proteinExistence type="predicted"/>
<dbReference type="InterPro" id="IPR003582">
    <property type="entry name" value="ShKT_dom"/>
</dbReference>
<dbReference type="PANTHER" id="PTHR46219:SF5">
    <property type="entry name" value="SHKT DOMAIN-CONTAINING PROTEIN"/>
    <property type="match status" value="1"/>
</dbReference>
<organism evidence="4 5">
    <name type="scientific">Strongyloides papillosus</name>
    <name type="common">Intestinal threadworm</name>
    <dbReference type="NCBI Taxonomy" id="174720"/>
    <lineage>
        <taxon>Eukaryota</taxon>
        <taxon>Metazoa</taxon>
        <taxon>Ecdysozoa</taxon>
        <taxon>Nematoda</taxon>
        <taxon>Chromadorea</taxon>
        <taxon>Rhabditida</taxon>
        <taxon>Tylenchina</taxon>
        <taxon>Panagrolaimomorpha</taxon>
        <taxon>Strongyloidoidea</taxon>
        <taxon>Strongyloididae</taxon>
        <taxon>Strongyloides</taxon>
    </lineage>
</organism>
<comment type="caution">
    <text evidence="1">Lacks conserved residue(s) required for the propagation of feature annotation.</text>
</comment>
<feature type="signal peptide" evidence="2">
    <location>
        <begin position="1"/>
        <end position="17"/>
    </location>
</feature>
<sequence>MILFYYLIFILLNKLYGDLIDFSYGPCVGGQCIESTNKSFTYICHSDDNCYPDYIFQLDKFYSSGPCISSICPPSTFCYIDNLCYYETLQICSKQEECPNGYECKDSVCKSLFSKDNELFNVEFPEKFLKHFHKNEIISSCYNTQCPENYICADKFKFPMCLPKHQVEYYLHFHCNDTLIINGKNACLKYKNLCNETVYGKIMREKCSKTCNTCLSFGSTKYYNDLISKKGIEICKKYKYLCNDYLYHDIMKNICPTTCGKKRIILPPIK</sequence>
<keyword evidence="2" id="KW-0732">Signal</keyword>
<dbReference type="AlphaFoldDB" id="A0A0N5B6K3"/>
<dbReference type="Pfam" id="PF01549">
    <property type="entry name" value="ShK"/>
    <property type="match status" value="2"/>
</dbReference>
<evidence type="ECO:0000256" key="2">
    <source>
        <dbReference type="SAM" id="SignalP"/>
    </source>
</evidence>
<dbReference type="Proteomes" id="UP000046392">
    <property type="component" value="Unplaced"/>
</dbReference>
<evidence type="ECO:0000259" key="3">
    <source>
        <dbReference type="PROSITE" id="PS51670"/>
    </source>
</evidence>
<keyword evidence="4" id="KW-1185">Reference proteome</keyword>
<reference evidence="5" key="1">
    <citation type="submission" date="2017-02" db="UniProtKB">
        <authorList>
            <consortium name="WormBaseParasite"/>
        </authorList>
    </citation>
    <scope>IDENTIFICATION</scope>
</reference>
<dbReference type="WBParaSite" id="SPAL_0000169100.1">
    <property type="protein sequence ID" value="SPAL_0000169100.1"/>
    <property type="gene ID" value="SPAL_0000169100"/>
</dbReference>
<feature type="domain" description="ShKT" evidence="3">
    <location>
        <begin position="167"/>
        <end position="214"/>
    </location>
</feature>
<name>A0A0N5B6K3_STREA</name>
<evidence type="ECO:0000313" key="4">
    <source>
        <dbReference type="Proteomes" id="UP000046392"/>
    </source>
</evidence>
<evidence type="ECO:0000256" key="1">
    <source>
        <dbReference type="PROSITE-ProRule" id="PRU01005"/>
    </source>
</evidence>
<dbReference type="PANTHER" id="PTHR46219">
    <property type="entry name" value="PROTEIN CBG11138"/>
    <property type="match status" value="1"/>
</dbReference>